<name>A0A8T0F8U5_ARGBR</name>
<feature type="compositionally biased region" description="Acidic residues" evidence="1">
    <location>
        <begin position="103"/>
        <end position="114"/>
    </location>
</feature>
<dbReference type="GO" id="GO:0005737">
    <property type="term" value="C:cytoplasm"/>
    <property type="evidence" value="ECO:0007669"/>
    <property type="project" value="TreeGrafter"/>
</dbReference>
<dbReference type="GO" id="GO:0008420">
    <property type="term" value="F:RNA polymerase II CTD heptapeptide repeat phosphatase activity"/>
    <property type="evidence" value="ECO:0007669"/>
    <property type="project" value="InterPro"/>
</dbReference>
<proteinExistence type="predicted"/>
<reference evidence="2" key="1">
    <citation type="journal article" date="2020" name="bioRxiv">
        <title>Chromosome-level reference genome of the European wasp spider Argiope bruennichi: a resource for studies on range expansion and evolutionary adaptation.</title>
        <authorList>
            <person name="Sheffer M.M."/>
            <person name="Hoppe A."/>
            <person name="Krehenwinkel H."/>
            <person name="Uhl G."/>
            <person name="Kuss A.W."/>
            <person name="Jensen L."/>
            <person name="Jensen C."/>
            <person name="Gillespie R.G."/>
            <person name="Hoff K.J."/>
            <person name="Prost S."/>
        </authorList>
    </citation>
    <scope>NUCLEOTIDE SEQUENCE</scope>
</reference>
<dbReference type="EMBL" id="JABXBU010000015">
    <property type="protein sequence ID" value="KAF8786635.1"/>
    <property type="molecule type" value="Genomic_DNA"/>
</dbReference>
<gene>
    <name evidence="2" type="ORF">HNY73_008323</name>
</gene>
<dbReference type="GO" id="GO:0005634">
    <property type="term" value="C:nucleus"/>
    <property type="evidence" value="ECO:0007669"/>
    <property type="project" value="TreeGrafter"/>
</dbReference>
<dbReference type="GO" id="GO:0043175">
    <property type="term" value="F:RNA polymerase core enzyme binding"/>
    <property type="evidence" value="ECO:0007669"/>
    <property type="project" value="InterPro"/>
</dbReference>
<evidence type="ECO:0000313" key="2">
    <source>
        <dbReference type="EMBL" id="KAF8786635.1"/>
    </source>
</evidence>
<comment type="caution">
    <text evidence="2">The sequence shown here is derived from an EMBL/GenBank/DDBJ whole genome shotgun (WGS) entry which is preliminary data.</text>
</comment>
<dbReference type="InterPro" id="IPR039693">
    <property type="entry name" value="Rtr1/RPAP2"/>
</dbReference>
<feature type="region of interest" description="Disordered" evidence="1">
    <location>
        <begin position="94"/>
        <end position="115"/>
    </location>
</feature>
<feature type="region of interest" description="Disordered" evidence="1">
    <location>
        <begin position="270"/>
        <end position="289"/>
    </location>
</feature>
<protein>
    <submittedName>
        <fullName evidence="2">Putative RNA polymerase II subunit B1 CTD like protein</fullName>
    </submittedName>
</protein>
<sequence>MRKTETELKKFQLLCDSDNKGSAGDEVVFRRSLSKDEVENAVPPEIFDNNNHLSNILQNEVKGWEQQLAELKITEKVYEKPFVFGSMKQEKSAKDENNLFSESSEEDEDEDFEDDRTKNLFPDYVNLAVLSNKHMPIPEKTKKTVVISPIKPVSSPESPSIKVSMELVNNVFQNWFTEDTMKYLLGEKKVYSIKADKLLQTLVSSEEAPSSSKLSLIKKEYIELCLKIDSLKDDDDISNSDEEDILDVYSSKSKETDPEVLCIKSIPEIKSAPKPRPKRKSKGKKKTVSFKEQIEKEEKKIPKAFEDMIKDFESSANNCGASSESNDPLPEPAFPLIDSVSQNALRKQLVISRLKTVYFDMLPIIGLHYRDIRDGVMRIAETFSLTPSTVYYKTKEWKCIALVLFRILSRTTLQDLEQQENFNFSKLCESVTKQLNISVSEIENLASDLISPEQVERIQGSYEV</sequence>
<reference evidence="2" key="2">
    <citation type="submission" date="2020-06" db="EMBL/GenBank/DDBJ databases">
        <authorList>
            <person name="Sheffer M."/>
        </authorList>
    </citation>
    <scope>NUCLEOTIDE SEQUENCE</scope>
</reference>
<feature type="compositionally biased region" description="Basic residues" evidence="1">
    <location>
        <begin position="273"/>
        <end position="288"/>
    </location>
</feature>
<dbReference type="Proteomes" id="UP000807504">
    <property type="component" value="Unassembled WGS sequence"/>
</dbReference>
<keyword evidence="3" id="KW-1185">Reference proteome</keyword>
<dbReference type="PANTHER" id="PTHR14732">
    <property type="entry name" value="RNA POLYMERASE II SUBUNIT B1 CTD PHOSPHATASE RPAP2-RELATED"/>
    <property type="match status" value="1"/>
</dbReference>
<accession>A0A8T0F8U5</accession>
<evidence type="ECO:0000313" key="3">
    <source>
        <dbReference type="Proteomes" id="UP000807504"/>
    </source>
</evidence>
<dbReference type="PANTHER" id="PTHR14732:SF0">
    <property type="entry name" value="RNA POLYMERASE II SUBUNIT B1 CTD PHOSPHATASE RPAP2-RELATED"/>
    <property type="match status" value="1"/>
</dbReference>
<dbReference type="AlphaFoldDB" id="A0A8T0F8U5"/>
<organism evidence="2 3">
    <name type="scientific">Argiope bruennichi</name>
    <name type="common">Wasp spider</name>
    <name type="synonym">Aranea bruennichi</name>
    <dbReference type="NCBI Taxonomy" id="94029"/>
    <lineage>
        <taxon>Eukaryota</taxon>
        <taxon>Metazoa</taxon>
        <taxon>Ecdysozoa</taxon>
        <taxon>Arthropoda</taxon>
        <taxon>Chelicerata</taxon>
        <taxon>Arachnida</taxon>
        <taxon>Araneae</taxon>
        <taxon>Araneomorphae</taxon>
        <taxon>Entelegynae</taxon>
        <taxon>Araneoidea</taxon>
        <taxon>Araneidae</taxon>
        <taxon>Argiope</taxon>
    </lineage>
</organism>
<evidence type="ECO:0000256" key="1">
    <source>
        <dbReference type="SAM" id="MobiDB-lite"/>
    </source>
</evidence>